<evidence type="ECO:0000313" key="4">
    <source>
        <dbReference type="Proteomes" id="UP000664940"/>
    </source>
</evidence>
<dbReference type="Proteomes" id="UP000504628">
    <property type="component" value="Chromosome 12"/>
</dbReference>
<dbReference type="Proteomes" id="UP000664940">
    <property type="component" value="Unassembled WGS sequence"/>
</dbReference>
<dbReference type="OrthoDB" id="9838277at2759"/>
<protein>
    <submittedName>
        <fullName evidence="2">Spermatogenesis associated 33</fullName>
    </submittedName>
    <submittedName>
        <fullName evidence="5">Spermatogenesis-associated protein 33</fullName>
    </submittedName>
</protein>
<feature type="compositionally biased region" description="Basic and acidic residues" evidence="1">
    <location>
        <begin position="26"/>
        <end position="43"/>
    </location>
</feature>
<feature type="compositionally biased region" description="Basic residues" evidence="1">
    <location>
        <begin position="1"/>
        <end position="12"/>
    </location>
</feature>
<reference evidence="5" key="2">
    <citation type="submission" date="2025-04" db="UniProtKB">
        <authorList>
            <consortium name="RefSeq"/>
        </authorList>
    </citation>
    <scope>IDENTIFICATION</scope>
    <source>
        <tissue evidence="5">Muscle</tissue>
    </source>
</reference>
<evidence type="ECO:0000313" key="2">
    <source>
        <dbReference type="EMBL" id="KAF6079525.1"/>
    </source>
</evidence>
<dbReference type="GO" id="GO:0005737">
    <property type="term" value="C:cytoplasm"/>
    <property type="evidence" value="ECO:0007669"/>
    <property type="project" value="TreeGrafter"/>
</dbReference>
<name>A0A6J2L2M7_9CHIR</name>
<dbReference type="GeneID" id="114490144"/>
<feature type="compositionally biased region" description="Polar residues" evidence="1">
    <location>
        <begin position="128"/>
        <end position="140"/>
    </location>
</feature>
<dbReference type="EMBL" id="JABVXQ010000014">
    <property type="protein sequence ID" value="KAF6079525.1"/>
    <property type="molecule type" value="Genomic_DNA"/>
</dbReference>
<sequence>MGLGRSKHKRGKGEKQNKEYTYSGPRPKERSMNRQSQDSKKPLDTAPAEGHSQKKAAAKQHCLPPEVKEKTEAKVRLNEKRAVLPHIVISRASSKTTVSYHSSSSRNEEQKTIREPVEWGPYARHRNPSTIDAYTSQTKQ</sequence>
<dbReference type="CTD" id="124045"/>
<evidence type="ECO:0000313" key="3">
    <source>
        <dbReference type="Proteomes" id="UP000504628"/>
    </source>
</evidence>
<organism evidence="3 5">
    <name type="scientific">Phyllostomus discolor</name>
    <name type="common">pale spear-nosed bat</name>
    <dbReference type="NCBI Taxonomy" id="89673"/>
    <lineage>
        <taxon>Eukaryota</taxon>
        <taxon>Metazoa</taxon>
        <taxon>Chordata</taxon>
        <taxon>Craniata</taxon>
        <taxon>Vertebrata</taxon>
        <taxon>Euteleostomi</taxon>
        <taxon>Mammalia</taxon>
        <taxon>Eutheria</taxon>
        <taxon>Laurasiatheria</taxon>
        <taxon>Chiroptera</taxon>
        <taxon>Yangochiroptera</taxon>
        <taxon>Phyllostomidae</taxon>
        <taxon>Phyllostominae</taxon>
        <taxon>Phyllostomus</taxon>
    </lineage>
</organism>
<accession>A0A6J2L2M7</accession>
<dbReference type="InterPro" id="IPR027930">
    <property type="entry name" value="DUF4609"/>
</dbReference>
<dbReference type="PANTHER" id="PTHR38649:SF1">
    <property type="entry name" value="SPERMATOGENESIS-ASSOCIATED PROTEIN 33"/>
    <property type="match status" value="1"/>
</dbReference>
<feature type="region of interest" description="Disordered" evidence="1">
    <location>
        <begin position="1"/>
        <end position="73"/>
    </location>
</feature>
<feature type="compositionally biased region" description="Low complexity" evidence="1">
    <location>
        <begin position="93"/>
        <end position="105"/>
    </location>
</feature>
<dbReference type="Pfam" id="PF15382">
    <property type="entry name" value="DUF4609"/>
    <property type="match status" value="1"/>
</dbReference>
<feature type="compositionally biased region" description="Basic and acidic residues" evidence="1">
    <location>
        <begin position="106"/>
        <end position="117"/>
    </location>
</feature>
<dbReference type="AlphaFoldDB" id="A0A6J2L2M7"/>
<proteinExistence type="predicted"/>
<reference evidence="2 4" key="1">
    <citation type="journal article" date="2020" name="Nature">
        <title>Six reference-quality genomes reveal evolution of bat adaptations.</title>
        <authorList>
            <person name="Jebb D."/>
            <person name="Huang Z."/>
            <person name="Pippel M."/>
            <person name="Hughes G.M."/>
            <person name="Lavrichenko K."/>
            <person name="Devanna P."/>
            <person name="Winkler S."/>
            <person name="Jermiin L.S."/>
            <person name="Skirmuntt E.C."/>
            <person name="Katzourakis A."/>
            <person name="Burkitt-Gray L."/>
            <person name="Ray D.A."/>
            <person name="Sullivan K.A.M."/>
            <person name="Roscito J.G."/>
            <person name="Kirilenko B.M."/>
            <person name="Davalos L.M."/>
            <person name="Corthals A.P."/>
            <person name="Power M.L."/>
            <person name="Jones G."/>
            <person name="Ransome R.D."/>
            <person name="Dechmann D.K.N."/>
            <person name="Locatelli A.G."/>
            <person name="Puechmaille S.J."/>
            <person name="Fedrigo O."/>
            <person name="Jarvis E.D."/>
            <person name="Hiller M."/>
            <person name="Vernes S.C."/>
            <person name="Myers E.W."/>
            <person name="Teeling E.C."/>
        </authorList>
    </citation>
    <scope>NUCLEOTIDE SEQUENCE [LARGE SCALE GENOMIC DNA]</scope>
    <source>
        <strain evidence="2">Bat1K_MPI-CBG_1</strain>
    </source>
</reference>
<dbReference type="KEGG" id="pdic:114490144"/>
<feature type="region of interest" description="Disordered" evidence="1">
    <location>
        <begin position="92"/>
        <end position="140"/>
    </location>
</feature>
<keyword evidence="3" id="KW-1185">Reference proteome</keyword>
<dbReference type="GO" id="GO:0005634">
    <property type="term" value="C:nucleus"/>
    <property type="evidence" value="ECO:0007669"/>
    <property type="project" value="TreeGrafter"/>
</dbReference>
<dbReference type="RefSeq" id="XP_028359875.1">
    <property type="nucleotide sequence ID" value="XM_028504074.2"/>
</dbReference>
<evidence type="ECO:0000256" key="1">
    <source>
        <dbReference type="SAM" id="MobiDB-lite"/>
    </source>
</evidence>
<dbReference type="PANTHER" id="PTHR38649">
    <property type="entry name" value="SPERMATOGENESIS-ASSOCIATED PROTEIN 33"/>
    <property type="match status" value="1"/>
</dbReference>
<gene>
    <name evidence="5" type="primary">SPATA33</name>
    <name evidence="2" type="ORF">HJG60_017994</name>
</gene>
<evidence type="ECO:0000313" key="5">
    <source>
        <dbReference type="RefSeq" id="XP_028359875.1"/>
    </source>
</evidence>